<accession>A0A3S0KQP6</accession>
<dbReference type="Pfam" id="PF18467">
    <property type="entry name" value="DUF5613"/>
    <property type="match status" value="1"/>
</dbReference>
<dbReference type="EMBL" id="RXNT01000002">
    <property type="protein sequence ID" value="RTR35695.1"/>
    <property type="molecule type" value="Genomic_DNA"/>
</dbReference>
<proteinExistence type="predicted"/>
<dbReference type="AlphaFoldDB" id="A0A3S0KQP6"/>
<dbReference type="Proteomes" id="UP000271374">
    <property type="component" value="Unassembled WGS sequence"/>
</dbReference>
<feature type="domain" description="N-acetyltransferase" evidence="1">
    <location>
        <begin position="116"/>
        <end position="252"/>
    </location>
</feature>
<dbReference type="OrthoDB" id="2213517at2"/>
<keyword evidence="2" id="KW-0808">Transferase</keyword>
<gene>
    <name evidence="2" type="ORF">EKG37_03420</name>
</gene>
<dbReference type="InterPro" id="IPR000182">
    <property type="entry name" value="GNAT_dom"/>
</dbReference>
<dbReference type="InterPro" id="IPR040549">
    <property type="entry name" value="DUF5613"/>
</dbReference>
<dbReference type="SUPFAM" id="SSF55729">
    <property type="entry name" value="Acyl-CoA N-acyltransferases (Nat)"/>
    <property type="match status" value="1"/>
</dbReference>
<dbReference type="PROSITE" id="PS51186">
    <property type="entry name" value="GNAT"/>
    <property type="match status" value="1"/>
</dbReference>
<sequence length="252" mass="29698">MDAITFKNIFYRGRVVFEDELIRHYHTEELLVYYSGNFLQFKRMPRIDEWLRAFEYLREFHVKNGQNHVKFLFPENEVIPDELLHTMKSSGFDIGFVELYVIEPRKFPLAPVTAKINVQKVTEENWQDFAQLNFEVDSKFGEAFAIGKRDMHERNLNDERFLQLIAYYDNVPAGTVDIIIGKNTAEIDGLVVLDSYQKKGIGTQLQQFVMNEFSDKTVILVADGEDTPREMYKKQNYQYRGKKYEALKVFSD</sequence>
<evidence type="ECO:0000313" key="2">
    <source>
        <dbReference type="EMBL" id="RTR35695.1"/>
    </source>
</evidence>
<protein>
    <submittedName>
        <fullName evidence="2">N-acetyltransferase</fullName>
    </submittedName>
</protein>
<dbReference type="Pfam" id="PF00583">
    <property type="entry name" value="Acetyltransf_1"/>
    <property type="match status" value="1"/>
</dbReference>
<comment type="caution">
    <text evidence="2">The sequence shown here is derived from an EMBL/GenBank/DDBJ whole genome shotgun (WGS) entry which is preliminary data.</text>
</comment>
<dbReference type="InterPro" id="IPR016181">
    <property type="entry name" value="Acyl_CoA_acyltransferase"/>
</dbReference>
<organism evidence="2 3">
    <name type="scientific">Bacillus yapensis</name>
    <dbReference type="NCBI Taxonomy" id="2492960"/>
    <lineage>
        <taxon>Bacteria</taxon>
        <taxon>Bacillati</taxon>
        <taxon>Bacillota</taxon>
        <taxon>Bacilli</taxon>
        <taxon>Bacillales</taxon>
        <taxon>Bacillaceae</taxon>
        <taxon>Bacillus</taxon>
    </lineage>
</organism>
<name>A0A3S0KQP6_9BACI</name>
<evidence type="ECO:0000259" key="1">
    <source>
        <dbReference type="PROSITE" id="PS51186"/>
    </source>
</evidence>
<dbReference type="CDD" id="cd04301">
    <property type="entry name" value="NAT_SF"/>
    <property type="match status" value="1"/>
</dbReference>
<dbReference type="RefSeq" id="WP_126406245.1">
    <property type="nucleotide sequence ID" value="NZ_RXNT01000002.1"/>
</dbReference>
<dbReference type="Gene3D" id="3.40.630.30">
    <property type="match status" value="1"/>
</dbReference>
<dbReference type="GO" id="GO:0016747">
    <property type="term" value="F:acyltransferase activity, transferring groups other than amino-acyl groups"/>
    <property type="evidence" value="ECO:0007669"/>
    <property type="project" value="InterPro"/>
</dbReference>
<keyword evidence="3" id="KW-1185">Reference proteome</keyword>
<reference evidence="2 3" key="1">
    <citation type="submission" date="2018-12" db="EMBL/GenBank/DDBJ databases">
        <title>Bacillus yapensis draft genome sequence.</title>
        <authorList>
            <person name="Yu L."/>
            <person name="Xu X."/>
            <person name="Tang X."/>
        </authorList>
    </citation>
    <scope>NUCLEOTIDE SEQUENCE [LARGE SCALE GENOMIC DNA]</scope>
    <source>
        <strain evidence="2 3">XXST-01</strain>
    </source>
</reference>
<evidence type="ECO:0000313" key="3">
    <source>
        <dbReference type="Proteomes" id="UP000271374"/>
    </source>
</evidence>